<dbReference type="OrthoDB" id="291007at2759"/>
<dbReference type="GO" id="GO:0004222">
    <property type="term" value="F:metalloendopeptidase activity"/>
    <property type="evidence" value="ECO:0007669"/>
    <property type="project" value="InterPro"/>
</dbReference>
<feature type="non-terminal residue" evidence="4">
    <location>
        <position position="113"/>
    </location>
</feature>
<dbReference type="InterPro" id="IPR024079">
    <property type="entry name" value="MetalloPept_cat_dom_sf"/>
</dbReference>
<feature type="chain" id="PRO_5035762755" description="Peptidase M12A domain-containing protein" evidence="2">
    <location>
        <begin position="17"/>
        <end position="113"/>
    </location>
</feature>
<comment type="caution">
    <text evidence="1">Lacks conserved residue(s) required for the propagation of feature annotation.</text>
</comment>
<feature type="domain" description="Peptidase M12A" evidence="3">
    <location>
        <begin position="72"/>
        <end position="113"/>
    </location>
</feature>
<name>A0A8S3AAA6_9BILA</name>
<proteinExistence type="predicted"/>
<dbReference type="Gene3D" id="3.40.390.10">
    <property type="entry name" value="Collagenase (Catalytic Domain)"/>
    <property type="match status" value="1"/>
</dbReference>
<dbReference type="AlphaFoldDB" id="A0A8S3AAA6"/>
<protein>
    <recommendedName>
        <fullName evidence="3">Peptidase M12A domain-containing protein</fullName>
    </recommendedName>
</protein>
<dbReference type="GO" id="GO:0006508">
    <property type="term" value="P:proteolysis"/>
    <property type="evidence" value="ECO:0007669"/>
    <property type="project" value="InterPro"/>
</dbReference>
<evidence type="ECO:0000259" key="3">
    <source>
        <dbReference type="PROSITE" id="PS51864"/>
    </source>
</evidence>
<feature type="signal peptide" evidence="2">
    <location>
        <begin position="1"/>
        <end position="16"/>
    </location>
</feature>
<sequence>MHWYSAIISLLYLSLAINANVLERFEGTRIPVGVENNQQEAITVNKPSLPTEDVKLVEGDIAVPSTSSQMRNAVLSSRKWPGGIVPYQFESGWYTQAEQNIIINAMSKISAQT</sequence>
<gene>
    <name evidence="4" type="ORF">SRO942_LOCUS51235</name>
</gene>
<dbReference type="Proteomes" id="UP000681722">
    <property type="component" value="Unassembled WGS sequence"/>
</dbReference>
<comment type="caution">
    <text evidence="4">The sequence shown here is derived from an EMBL/GenBank/DDBJ whole genome shotgun (WGS) entry which is preliminary data.</text>
</comment>
<evidence type="ECO:0000256" key="1">
    <source>
        <dbReference type="PROSITE-ProRule" id="PRU01211"/>
    </source>
</evidence>
<dbReference type="EMBL" id="CAJOBC010157776">
    <property type="protein sequence ID" value="CAF4690278.1"/>
    <property type="molecule type" value="Genomic_DNA"/>
</dbReference>
<dbReference type="PROSITE" id="PS51864">
    <property type="entry name" value="ASTACIN"/>
    <property type="match status" value="1"/>
</dbReference>
<evidence type="ECO:0000256" key="2">
    <source>
        <dbReference type="SAM" id="SignalP"/>
    </source>
</evidence>
<dbReference type="InterPro" id="IPR001506">
    <property type="entry name" value="Peptidase_M12A"/>
</dbReference>
<reference evidence="4" key="1">
    <citation type="submission" date="2021-02" db="EMBL/GenBank/DDBJ databases">
        <authorList>
            <person name="Nowell W R."/>
        </authorList>
    </citation>
    <scope>NUCLEOTIDE SEQUENCE</scope>
</reference>
<organism evidence="4 5">
    <name type="scientific">Didymodactylos carnosus</name>
    <dbReference type="NCBI Taxonomy" id="1234261"/>
    <lineage>
        <taxon>Eukaryota</taxon>
        <taxon>Metazoa</taxon>
        <taxon>Spiralia</taxon>
        <taxon>Gnathifera</taxon>
        <taxon>Rotifera</taxon>
        <taxon>Eurotatoria</taxon>
        <taxon>Bdelloidea</taxon>
        <taxon>Philodinida</taxon>
        <taxon>Philodinidae</taxon>
        <taxon>Didymodactylos</taxon>
    </lineage>
</organism>
<evidence type="ECO:0000313" key="5">
    <source>
        <dbReference type="Proteomes" id="UP000681722"/>
    </source>
</evidence>
<accession>A0A8S3AAA6</accession>
<evidence type="ECO:0000313" key="4">
    <source>
        <dbReference type="EMBL" id="CAF4690278.1"/>
    </source>
</evidence>
<keyword evidence="2" id="KW-0732">Signal</keyword>